<evidence type="ECO:0000256" key="1">
    <source>
        <dbReference type="ARBA" id="ARBA00004141"/>
    </source>
</evidence>
<comment type="similarity">
    <text evidence="2 6">Belongs to the OXA1/ALB3/YidC family.</text>
</comment>
<evidence type="ECO:0000256" key="6">
    <source>
        <dbReference type="RuleBase" id="RU003945"/>
    </source>
</evidence>
<proteinExistence type="inferred from homology"/>
<evidence type="ECO:0000259" key="9">
    <source>
        <dbReference type="Pfam" id="PF02096"/>
    </source>
</evidence>
<reference evidence="10 11" key="1">
    <citation type="journal article" date="2018" name="Mol. Biol. Evol.">
        <title>Broad Genomic Sampling Reveals a Smut Pathogenic Ancestry of the Fungal Clade Ustilaginomycotina.</title>
        <authorList>
            <person name="Kijpornyongpan T."/>
            <person name="Mondo S.J."/>
            <person name="Barry K."/>
            <person name="Sandor L."/>
            <person name="Lee J."/>
            <person name="Lipzen A."/>
            <person name="Pangilinan J."/>
            <person name="LaButti K."/>
            <person name="Hainaut M."/>
            <person name="Henrissat B."/>
            <person name="Grigoriev I.V."/>
            <person name="Spatafora J.W."/>
            <person name="Aime M.C."/>
        </authorList>
    </citation>
    <scope>NUCLEOTIDE SEQUENCE [LARGE SCALE GENOMIC DNA]</scope>
    <source>
        <strain evidence="10 11">MCA 3882</strain>
    </source>
</reference>
<evidence type="ECO:0000256" key="3">
    <source>
        <dbReference type="ARBA" id="ARBA00022692"/>
    </source>
</evidence>
<dbReference type="EMBL" id="KZ819602">
    <property type="protein sequence ID" value="PWN37599.1"/>
    <property type="molecule type" value="Genomic_DNA"/>
</dbReference>
<evidence type="ECO:0000256" key="5">
    <source>
        <dbReference type="ARBA" id="ARBA00023136"/>
    </source>
</evidence>
<keyword evidence="4 8" id="KW-1133">Transmembrane helix</keyword>
<feature type="non-terminal residue" evidence="10">
    <location>
        <position position="301"/>
    </location>
</feature>
<dbReference type="Proteomes" id="UP000245771">
    <property type="component" value="Unassembled WGS sequence"/>
</dbReference>
<dbReference type="GO" id="GO:0032977">
    <property type="term" value="F:membrane insertase activity"/>
    <property type="evidence" value="ECO:0007669"/>
    <property type="project" value="InterPro"/>
</dbReference>
<sequence>VPYIEQLPTYIGLSADAPHAYVISIVVATIAMRTAITLPVTIWQRARTRRMTEIVGPKWEQMKRDLPIDVARRCRVQKKTHAEYKVELQKTLKTELRLLMKKNKCAPLATLLLPLAASIPLFLYASFAIRAALITQGSAIGAEIVPWWSPPADLMAKFEEGAKILQARGLEGEALQKLTTMQGPTLADRDKTMFGPIGLGMLTLINVELGQWLRKPLIEAPTAQVPKDEDEDERSMKKREARERKASLASLRSAVMGNVLRAASIAFVVVASQAPAGLSIYWLSSAAYTLVQNSIFAVIDR</sequence>
<dbReference type="GeneID" id="37017776"/>
<dbReference type="OrthoDB" id="2436667at2759"/>
<protein>
    <recommendedName>
        <fullName evidence="9">Membrane insertase YidC/Oxa/ALB C-terminal domain-containing protein</fullName>
    </recommendedName>
</protein>
<dbReference type="GO" id="GO:0005743">
    <property type="term" value="C:mitochondrial inner membrane"/>
    <property type="evidence" value="ECO:0007669"/>
    <property type="project" value="TreeGrafter"/>
</dbReference>
<keyword evidence="5 8" id="KW-0472">Membrane</keyword>
<gene>
    <name evidence="10" type="ORF">FA14DRAFT_113019</name>
</gene>
<dbReference type="GO" id="GO:0032979">
    <property type="term" value="P:protein insertion into mitochondrial inner membrane from matrix"/>
    <property type="evidence" value="ECO:0007669"/>
    <property type="project" value="TreeGrafter"/>
</dbReference>
<feature type="transmembrane region" description="Helical" evidence="8">
    <location>
        <begin position="105"/>
        <end position="125"/>
    </location>
</feature>
<feature type="region of interest" description="Disordered" evidence="7">
    <location>
        <begin position="223"/>
        <end position="242"/>
    </location>
</feature>
<keyword evidence="3 6" id="KW-0812">Transmembrane</keyword>
<dbReference type="AlphaFoldDB" id="A0A316VIY6"/>
<organism evidence="10 11">
    <name type="scientific">Meira miltonrushii</name>
    <dbReference type="NCBI Taxonomy" id="1280837"/>
    <lineage>
        <taxon>Eukaryota</taxon>
        <taxon>Fungi</taxon>
        <taxon>Dikarya</taxon>
        <taxon>Basidiomycota</taxon>
        <taxon>Ustilaginomycotina</taxon>
        <taxon>Exobasidiomycetes</taxon>
        <taxon>Exobasidiales</taxon>
        <taxon>Brachybasidiaceae</taxon>
        <taxon>Meira</taxon>
    </lineage>
</organism>
<keyword evidence="11" id="KW-1185">Reference proteome</keyword>
<evidence type="ECO:0000256" key="4">
    <source>
        <dbReference type="ARBA" id="ARBA00022989"/>
    </source>
</evidence>
<dbReference type="PANTHER" id="PTHR12428">
    <property type="entry name" value="OXA1"/>
    <property type="match status" value="1"/>
</dbReference>
<name>A0A316VIY6_9BASI</name>
<feature type="transmembrane region" description="Helical" evidence="8">
    <location>
        <begin position="20"/>
        <end position="43"/>
    </location>
</feature>
<evidence type="ECO:0000256" key="2">
    <source>
        <dbReference type="ARBA" id="ARBA00009877"/>
    </source>
</evidence>
<dbReference type="STRING" id="1280837.A0A316VIY6"/>
<feature type="non-terminal residue" evidence="10">
    <location>
        <position position="1"/>
    </location>
</feature>
<evidence type="ECO:0000313" key="10">
    <source>
        <dbReference type="EMBL" id="PWN37599.1"/>
    </source>
</evidence>
<comment type="subcellular location">
    <subcellularLocation>
        <location evidence="1 6">Membrane</location>
        <topology evidence="1 6">Multi-pass membrane protein</topology>
    </subcellularLocation>
</comment>
<dbReference type="RefSeq" id="XP_025357901.1">
    <property type="nucleotide sequence ID" value="XM_025495995.1"/>
</dbReference>
<evidence type="ECO:0000256" key="8">
    <source>
        <dbReference type="SAM" id="Phobius"/>
    </source>
</evidence>
<dbReference type="PANTHER" id="PTHR12428:SF65">
    <property type="entry name" value="CYTOCHROME C OXIDASE ASSEMBLY PROTEIN COX18, MITOCHONDRIAL"/>
    <property type="match status" value="1"/>
</dbReference>
<dbReference type="Pfam" id="PF02096">
    <property type="entry name" value="60KD_IMP"/>
    <property type="match status" value="1"/>
</dbReference>
<dbReference type="InParanoid" id="A0A316VIY6"/>
<dbReference type="GO" id="GO:0033617">
    <property type="term" value="P:mitochondrial respiratory chain complex IV assembly"/>
    <property type="evidence" value="ECO:0007669"/>
    <property type="project" value="TreeGrafter"/>
</dbReference>
<evidence type="ECO:0000313" key="11">
    <source>
        <dbReference type="Proteomes" id="UP000245771"/>
    </source>
</evidence>
<accession>A0A316VIY6</accession>
<evidence type="ECO:0000256" key="7">
    <source>
        <dbReference type="SAM" id="MobiDB-lite"/>
    </source>
</evidence>
<dbReference type="InterPro" id="IPR028055">
    <property type="entry name" value="YidC/Oxa/ALB_C"/>
</dbReference>
<dbReference type="InterPro" id="IPR001708">
    <property type="entry name" value="YidC/ALB3/OXA1/COX18"/>
</dbReference>
<feature type="domain" description="Membrane insertase YidC/Oxa/ALB C-terminal" evidence="9">
    <location>
        <begin position="21"/>
        <end position="295"/>
    </location>
</feature>